<organism evidence="2 3">
    <name type="scientific">Elysia marginata</name>
    <dbReference type="NCBI Taxonomy" id="1093978"/>
    <lineage>
        <taxon>Eukaryota</taxon>
        <taxon>Metazoa</taxon>
        <taxon>Spiralia</taxon>
        <taxon>Lophotrochozoa</taxon>
        <taxon>Mollusca</taxon>
        <taxon>Gastropoda</taxon>
        <taxon>Heterobranchia</taxon>
        <taxon>Euthyneura</taxon>
        <taxon>Panpulmonata</taxon>
        <taxon>Sacoglossa</taxon>
        <taxon>Placobranchoidea</taxon>
        <taxon>Plakobranchidae</taxon>
        <taxon>Elysia</taxon>
    </lineage>
</organism>
<keyword evidence="3" id="KW-1185">Reference proteome</keyword>
<feature type="compositionally biased region" description="Basic and acidic residues" evidence="1">
    <location>
        <begin position="175"/>
        <end position="192"/>
    </location>
</feature>
<feature type="region of interest" description="Disordered" evidence="1">
    <location>
        <begin position="252"/>
        <end position="323"/>
    </location>
</feature>
<feature type="compositionally biased region" description="Basic and acidic residues" evidence="1">
    <location>
        <begin position="124"/>
        <end position="143"/>
    </location>
</feature>
<evidence type="ECO:0000256" key="1">
    <source>
        <dbReference type="SAM" id="MobiDB-lite"/>
    </source>
</evidence>
<feature type="compositionally biased region" description="Low complexity" evidence="1">
    <location>
        <begin position="252"/>
        <end position="265"/>
    </location>
</feature>
<protein>
    <submittedName>
        <fullName evidence="2">DnaJ-like protein subfamily C member 14</fullName>
    </submittedName>
</protein>
<feature type="compositionally biased region" description="Polar residues" evidence="1">
    <location>
        <begin position="273"/>
        <end position="287"/>
    </location>
</feature>
<feature type="region of interest" description="Disordered" evidence="1">
    <location>
        <begin position="456"/>
        <end position="499"/>
    </location>
</feature>
<dbReference type="Proteomes" id="UP000762676">
    <property type="component" value="Unassembled WGS sequence"/>
</dbReference>
<sequence>MSVSVSIFTCLSRFLSPFREHTQGVEEVVHLDLNSQQQTQAQLEQQGQDKPEQHIGEKQEEHPKDKDLQPLPPQSEHNRPTSSNVKEEEEEEGRVTPTEGFVVQTGPASSADGENEARGSGSGEENKEASSFTREVDDCRITRTNDPAITPKKENRDDSPAINDNGLSSGQNMRKVGDKQEESSAKQVKENDSSNQASPFASAAEGVEERSHQVGDNCPVCLANAAEATFLTSVHGQGEGLVIDLVSQQQQDQQQQPLHQQQQQQVPLPSMGHASTSRTDGGFTSENLVPPVGNYGDARLKESVRPEGRQGLRAASAVPGRARFSFPNQQARVAAHNTRRPQSAVDPTRYYVIDHPPRVMATGQAASMFSHNGGGHFKTDFQHQREEAWRRTTRHGRQRPLTAIVQRSSSQFPLVQQQLSGSHSTKLINPGIRITRTDGWLAGGRDLYWEGIRKRPKSGHTPGWLEGLPDSMKKQRPRSAFTASLHQQPRSRLSQRPQSGSALIVSSCYKCDNRAISQQGSGRPARGADVRYMLTFSQQQLPLQQQENPKTPLQISLQHQHHQEDPLLLLDPEIGLGDENPPPLCSPVSDAGRQDWSFQNMDY</sequence>
<name>A0AAV4EG74_9GAST</name>
<dbReference type="AlphaFoldDB" id="A0AAV4EG74"/>
<feature type="region of interest" description="Disordered" evidence="1">
    <location>
        <begin position="36"/>
        <end position="210"/>
    </location>
</feature>
<evidence type="ECO:0000313" key="2">
    <source>
        <dbReference type="EMBL" id="GFR59619.1"/>
    </source>
</evidence>
<reference evidence="2 3" key="1">
    <citation type="journal article" date="2021" name="Elife">
        <title>Chloroplast acquisition without the gene transfer in kleptoplastic sea slugs, Plakobranchus ocellatus.</title>
        <authorList>
            <person name="Maeda T."/>
            <person name="Takahashi S."/>
            <person name="Yoshida T."/>
            <person name="Shimamura S."/>
            <person name="Takaki Y."/>
            <person name="Nagai Y."/>
            <person name="Toyoda A."/>
            <person name="Suzuki Y."/>
            <person name="Arimoto A."/>
            <person name="Ishii H."/>
            <person name="Satoh N."/>
            <person name="Nishiyama T."/>
            <person name="Hasebe M."/>
            <person name="Maruyama T."/>
            <person name="Minagawa J."/>
            <person name="Obokata J."/>
            <person name="Shigenobu S."/>
        </authorList>
    </citation>
    <scope>NUCLEOTIDE SEQUENCE [LARGE SCALE GENOMIC DNA]</scope>
</reference>
<feature type="compositionally biased region" description="Low complexity" evidence="1">
    <location>
        <begin position="36"/>
        <end position="46"/>
    </location>
</feature>
<accession>A0AAV4EG74</accession>
<dbReference type="EMBL" id="BMAT01000101">
    <property type="protein sequence ID" value="GFR59619.1"/>
    <property type="molecule type" value="Genomic_DNA"/>
</dbReference>
<feature type="compositionally biased region" description="Basic and acidic residues" evidence="1">
    <location>
        <begin position="47"/>
        <end position="68"/>
    </location>
</feature>
<gene>
    <name evidence="2" type="ORF">ElyMa_000057600</name>
</gene>
<comment type="caution">
    <text evidence="2">The sequence shown here is derived from an EMBL/GenBank/DDBJ whole genome shotgun (WGS) entry which is preliminary data.</text>
</comment>
<feature type="compositionally biased region" description="Low complexity" evidence="1">
    <location>
        <begin position="484"/>
        <end position="499"/>
    </location>
</feature>
<evidence type="ECO:0000313" key="3">
    <source>
        <dbReference type="Proteomes" id="UP000762676"/>
    </source>
</evidence>
<proteinExistence type="predicted"/>
<feature type="compositionally biased region" description="Basic and acidic residues" evidence="1">
    <location>
        <begin position="298"/>
        <end position="310"/>
    </location>
</feature>
<feature type="region of interest" description="Disordered" evidence="1">
    <location>
        <begin position="574"/>
        <end position="593"/>
    </location>
</feature>